<dbReference type="KEGG" id="vg:28800564"/>
<proteinExistence type="predicted"/>
<dbReference type="Proteomes" id="UP000204609">
    <property type="component" value="Segment"/>
</dbReference>
<organism evidence="1 2">
    <name type="scientific">Gordonia phage OneUp</name>
    <dbReference type="NCBI Taxonomy" id="1838074"/>
    <lineage>
        <taxon>Viruses</taxon>
        <taxon>Duplodnaviria</taxon>
        <taxon>Heunggongvirae</taxon>
        <taxon>Uroviricota</taxon>
        <taxon>Caudoviricetes</taxon>
        <taxon>Oneupvirus</taxon>
        <taxon>Oneupvirus oneup</taxon>
    </lineage>
</organism>
<evidence type="ECO:0000313" key="1">
    <source>
        <dbReference type="EMBL" id="ANA86439.1"/>
    </source>
</evidence>
<accession>A0A160DEY9</accession>
<keyword evidence="2" id="KW-1185">Reference proteome</keyword>
<dbReference type="EMBL" id="KU998245">
    <property type="protein sequence ID" value="ANA86439.1"/>
    <property type="molecule type" value="Genomic_DNA"/>
</dbReference>
<gene>
    <name evidence="1" type="primary">105</name>
    <name evidence="1" type="ORF">PBI_ONEUP_105</name>
</gene>
<sequence length="67" mass="7679">MNVEPHVEAMGEVAAEMLEKVVDYVFTAVCEAAGITYDKKNPKMLDELVEKIEDLREKAWMYEELGQ</sequence>
<evidence type="ECO:0000313" key="2">
    <source>
        <dbReference type="Proteomes" id="UP000204609"/>
    </source>
</evidence>
<dbReference type="GeneID" id="28800564"/>
<dbReference type="RefSeq" id="YP_009274521.1">
    <property type="nucleotide sequence ID" value="NC_030917.1"/>
</dbReference>
<name>A0A160DEY9_9CAUD</name>
<reference evidence="2" key="1">
    <citation type="submission" date="2016-03" db="EMBL/GenBank/DDBJ databases">
        <authorList>
            <person name="Ploux O."/>
        </authorList>
    </citation>
    <scope>NUCLEOTIDE SEQUENCE [LARGE SCALE GENOMIC DNA]</scope>
</reference>
<protein>
    <submittedName>
        <fullName evidence="1">Uncharacterized protein</fullName>
    </submittedName>
</protein>